<name>A0A9Q0RGA9_ANAIG</name>
<feature type="compositionally biased region" description="Basic and acidic residues" evidence="1">
    <location>
        <begin position="12"/>
        <end position="21"/>
    </location>
</feature>
<dbReference type="InterPro" id="IPR007062">
    <property type="entry name" value="PPI-2"/>
</dbReference>
<gene>
    <name evidence="2" type="ORF">M0811_04199</name>
</gene>
<dbReference type="OrthoDB" id="551302at2759"/>
<organism evidence="2 3">
    <name type="scientific">Anaeramoeba ignava</name>
    <name type="common">Anaerobic marine amoeba</name>
    <dbReference type="NCBI Taxonomy" id="1746090"/>
    <lineage>
        <taxon>Eukaryota</taxon>
        <taxon>Metamonada</taxon>
        <taxon>Anaeramoebidae</taxon>
        <taxon>Anaeramoeba</taxon>
    </lineage>
</organism>
<dbReference type="AlphaFoldDB" id="A0A9Q0RGA9"/>
<dbReference type="GO" id="GO:0009966">
    <property type="term" value="P:regulation of signal transduction"/>
    <property type="evidence" value="ECO:0007669"/>
    <property type="project" value="InterPro"/>
</dbReference>
<feature type="region of interest" description="Disordered" evidence="1">
    <location>
        <begin position="1"/>
        <end position="29"/>
    </location>
</feature>
<evidence type="ECO:0000313" key="2">
    <source>
        <dbReference type="EMBL" id="KAJ5079886.1"/>
    </source>
</evidence>
<dbReference type="Pfam" id="PF04979">
    <property type="entry name" value="IPP-2"/>
    <property type="match status" value="1"/>
</dbReference>
<proteinExistence type="predicted"/>
<evidence type="ECO:0000256" key="1">
    <source>
        <dbReference type="SAM" id="MobiDB-lite"/>
    </source>
</evidence>
<dbReference type="PANTHER" id="PTHR12398">
    <property type="entry name" value="PROTEIN PHOSPHATASE INHIBITOR"/>
    <property type="match status" value="1"/>
</dbReference>
<accession>A0A9Q0RGA9</accession>
<dbReference type="GO" id="GO:0004864">
    <property type="term" value="F:protein phosphatase inhibitor activity"/>
    <property type="evidence" value="ECO:0007669"/>
    <property type="project" value="InterPro"/>
</dbReference>
<comment type="caution">
    <text evidence="2">The sequence shown here is derived from an EMBL/GenBank/DDBJ whole genome shotgun (WGS) entry which is preliminary data.</text>
</comment>
<dbReference type="PANTHER" id="PTHR12398:SF20">
    <property type="entry name" value="PROTEIN PHOSPHATASE 1 REGULATORY INHIBITOR SUBUNIT 2"/>
    <property type="match status" value="1"/>
</dbReference>
<protein>
    <submittedName>
        <fullName evidence="2">Protein phosphatase 1 regulatory (Inhibitor) subunit 2</fullName>
    </submittedName>
</protein>
<feature type="region of interest" description="Disordered" evidence="1">
    <location>
        <begin position="50"/>
        <end position="74"/>
    </location>
</feature>
<sequence length="140" mass="17056">MENNMENNVHGILKEKNDQQKMQKNTSLRWDEENLRYNEENRTDTMIIDEPKTPYNYEQFNDSSSDSEDFDQKKNQINSNQISLDQLSETLFNSKTLNETILEDQQNKEKEFNEKRAQHYNEYFELQKYLKEQEKEENQK</sequence>
<evidence type="ECO:0000313" key="3">
    <source>
        <dbReference type="Proteomes" id="UP001149090"/>
    </source>
</evidence>
<keyword evidence="3" id="KW-1185">Reference proteome</keyword>
<dbReference type="EMBL" id="JAPDFW010000022">
    <property type="protein sequence ID" value="KAJ5079886.1"/>
    <property type="molecule type" value="Genomic_DNA"/>
</dbReference>
<dbReference type="OMA" id="REPRMTI"/>
<reference evidence="2" key="1">
    <citation type="submission" date="2022-10" db="EMBL/GenBank/DDBJ databases">
        <title>Novel sulphate-reducing endosymbionts in the free-living metamonad Anaeramoeba.</title>
        <authorList>
            <person name="Jerlstrom-Hultqvist J."/>
            <person name="Cepicka I."/>
            <person name="Gallot-Lavallee L."/>
            <person name="Salas-Leiva D."/>
            <person name="Curtis B.A."/>
            <person name="Zahonova K."/>
            <person name="Pipaliya S."/>
            <person name="Dacks J."/>
            <person name="Roger A.J."/>
        </authorList>
    </citation>
    <scope>NUCLEOTIDE SEQUENCE</scope>
    <source>
        <strain evidence="2">BMAN</strain>
    </source>
</reference>
<dbReference type="Proteomes" id="UP001149090">
    <property type="component" value="Unassembled WGS sequence"/>
</dbReference>